<dbReference type="PANTHER" id="PTHR37938:SF1">
    <property type="entry name" value="BLL0215 PROTEIN"/>
    <property type="match status" value="1"/>
</dbReference>
<keyword evidence="3" id="KW-1185">Reference proteome</keyword>
<protein>
    <submittedName>
        <fullName evidence="2">PH domain-containing protein</fullName>
    </submittedName>
</protein>
<sequence>MAEDVFYTDEDFNADEKTLWKGYRRILGIKDFFTKYTITNKRIIVESGVLRYTSEEVMLFRVNDLSLRKGILERAVSCGTVVVRSSDKNSPILNIGSIRDSEKVRNLLSHQVEIARKEARVRNTEYSM</sequence>
<feature type="domain" description="YdbS-like PH" evidence="1">
    <location>
        <begin position="33"/>
        <end position="107"/>
    </location>
</feature>
<evidence type="ECO:0000313" key="3">
    <source>
        <dbReference type="Proteomes" id="UP001431199"/>
    </source>
</evidence>
<reference evidence="2" key="1">
    <citation type="submission" date="2022-09" db="EMBL/GenBank/DDBJ databases">
        <title>Eubacterium sp. LFL-14 isolated from human feces.</title>
        <authorList>
            <person name="Liu F."/>
        </authorList>
    </citation>
    <scope>NUCLEOTIDE SEQUENCE</scope>
    <source>
        <strain evidence="2">LFL-14</strain>
    </source>
</reference>
<evidence type="ECO:0000313" key="2">
    <source>
        <dbReference type="EMBL" id="MCT7397683.1"/>
    </source>
</evidence>
<organism evidence="2 3">
    <name type="scientific">Eubacterium album</name>
    <dbReference type="NCBI Taxonomy" id="2978477"/>
    <lineage>
        <taxon>Bacteria</taxon>
        <taxon>Bacillati</taxon>
        <taxon>Bacillota</taxon>
        <taxon>Clostridia</taxon>
        <taxon>Eubacteriales</taxon>
        <taxon>Eubacteriaceae</taxon>
        <taxon>Eubacterium</taxon>
    </lineage>
</organism>
<dbReference type="Proteomes" id="UP001431199">
    <property type="component" value="Unassembled WGS sequence"/>
</dbReference>
<name>A0ABT2LXU8_9FIRM</name>
<dbReference type="PANTHER" id="PTHR37938">
    <property type="entry name" value="BLL0215 PROTEIN"/>
    <property type="match status" value="1"/>
</dbReference>
<comment type="caution">
    <text evidence="2">The sequence shown here is derived from an EMBL/GenBank/DDBJ whole genome shotgun (WGS) entry which is preliminary data.</text>
</comment>
<dbReference type="EMBL" id="JAODBU010000002">
    <property type="protein sequence ID" value="MCT7397683.1"/>
    <property type="molecule type" value="Genomic_DNA"/>
</dbReference>
<dbReference type="Pfam" id="PF03703">
    <property type="entry name" value="bPH_2"/>
    <property type="match status" value="1"/>
</dbReference>
<dbReference type="RefSeq" id="WP_260978120.1">
    <property type="nucleotide sequence ID" value="NZ_JAODBU010000002.1"/>
</dbReference>
<proteinExistence type="predicted"/>
<dbReference type="InterPro" id="IPR005182">
    <property type="entry name" value="YdbS-like_PH"/>
</dbReference>
<gene>
    <name evidence="2" type="ORF">N5B56_01110</name>
</gene>
<accession>A0ABT2LXU8</accession>
<evidence type="ECO:0000259" key="1">
    <source>
        <dbReference type="Pfam" id="PF03703"/>
    </source>
</evidence>